<dbReference type="EMBL" id="PGTK01000007">
    <property type="protein sequence ID" value="PJF30684.1"/>
    <property type="molecule type" value="Genomic_DNA"/>
</dbReference>
<comment type="caution">
    <text evidence="2">The sequence shown here is derived from an EMBL/GenBank/DDBJ whole genome shotgun (WGS) entry which is preliminary data.</text>
</comment>
<proteinExistence type="predicted"/>
<organism evidence="2 3">
    <name type="scientific">Candidatus Thermofonsia Clade 1 bacterium</name>
    <dbReference type="NCBI Taxonomy" id="2364210"/>
    <lineage>
        <taxon>Bacteria</taxon>
        <taxon>Bacillati</taxon>
        <taxon>Chloroflexota</taxon>
        <taxon>Candidatus Thermofontia</taxon>
        <taxon>Candidatus Thermofonsia Clade 1</taxon>
    </lineage>
</organism>
<dbReference type="InterPro" id="IPR043168">
    <property type="entry name" value="DegV_C"/>
</dbReference>
<gene>
    <name evidence="2" type="ORF">CUN51_06780</name>
</gene>
<reference evidence="2 3" key="1">
    <citation type="submission" date="2017-11" db="EMBL/GenBank/DDBJ databases">
        <title>Evolution of Phototrophy in the Chloroflexi Phylum Driven by Horizontal Gene Transfer.</title>
        <authorList>
            <person name="Ward L.M."/>
            <person name="Hemp J."/>
            <person name="Shih P.M."/>
            <person name="Mcglynn S.E."/>
            <person name="Fischer W."/>
        </authorList>
    </citation>
    <scope>NUCLEOTIDE SEQUENCE [LARGE SCALE GENOMIC DNA]</scope>
    <source>
        <strain evidence="2">CP2_2F</strain>
    </source>
</reference>
<dbReference type="Gene3D" id="3.30.1180.10">
    <property type="match status" value="1"/>
</dbReference>
<keyword evidence="1" id="KW-0446">Lipid-binding</keyword>
<evidence type="ECO:0008006" key="4">
    <source>
        <dbReference type="Google" id="ProtNLM"/>
    </source>
</evidence>
<dbReference type="GO" id="GO:0008289">
    <property type="term" value="F:lipid binding"/>
    <property type="evidence" value="ECO:0007669"/>
    <property type="project" value="UniProtKB-KW"/>
</dbReference>
<dbReference type="PANTHER" id="PTHR33434:SF2">
    <property type="entry name" value="FATTY ACID-BINDING PROTEIN TM_1468"/>
    <property type="match status" value="1"/>
</dbReference>
<dbReference type="AlphaFoldDB" id="A0A2M8NZI2"/>
<dbReference type="InterPro" id="IPR050270">
    <property type="entry name" value="DegV_domain_contain"/>
</dbReference>
<evidence type="ECO:0000313" key="2">
    <source>
        <dbReference type="EMBL" id="PJF30684.1"/>
    </source>
</evidence>
<sequence>MPSKIKIVTDSSAHFSDSALPERYDITVVPLGIRWRGRTYQEGVDLDPADFLAQLSEHHALPELLPPPLETLQAVYGRLARHTDRILSIHLSQAMHSTAQVAQAATQSLLGRCDISVFDSKSIGLGLGLVVEEAARLAEVCDSLDEIVRALRKQLTRLYAIFAVDRLTYLERHGLLSRAQRLLGEMMGIRPILTIEEGELLAMEKVRTPAQTVDKFVEFVLEFTHVERMLLLQSALQPTEQTQALIERLNLEFAQRDYPIDLYQPSLACYLGPNASGVMLYEAPLSAERRRAPYEVEEQE</sequence>
<dbReference type="NCBIfam" id="TIGR00762">
    <property type="entry name" value="DegV"/>
    <property type="match status" value="1"/>
</dbReference>
<dbReference type="PANTHER" id="PTHR33434">
    <property type="entry name" value="DEGV DOMAIN-CONTAINING PROTEIN DR_1986-RELATED"/>
    <property type="match status" value="1"/>
</dbReference>
<dbReference type="Proteomes" id="UP000228921">
    <property type="component" value="Unassembled WGS sequence"/>
</dbReference>
<dbReference type="PROSITE" id="PS51482">
    <property type="entry name" value="DEGV"/>
    <property type="match status" value="1"/>
</dbReference>
<dbReference type="InterPro" id="IPR003797">
    <property type="entry name" value="DegV"/>
</dbReference>
<dbReference type="Gene3D" id="3.40.50.10170">
    <property type="match status" value="1"/>
</dbReference>
<name>A0A2M8NZI2_9CHLR</name>
<dbReference type="Pfam" id="PF02645">
    <property type="entry name" value="DegV"/>
    <property type="match status" value="1"/>
</dbReference>
<protein>
    <recommendedName>
        <fullName evidence="4">DegV family protein</fullName>
    </recommendedName>
</protein>
<evidence type="ECO:0000256" key="1">
    <source>
        <dbReference type="ARBA" id="ARBA00023121"/>
    </source>
</evidence>
<dbReference type="SUPFAM" id="SSF82549">
    <property type="entry name" value="DAK1/DegV-like"/>
    <property type="match status" value="1"/>
</dbReference>
<evidence type="ECO:0000313" key="3">
    <source>
        <dbReference type="Proteomes" id="UP000228921"/>
    </source>
</evidence>
<accession>A0A2M8NZI2</accession>